<comment type="caution">
    <text evidence="3">The sequence shown here is derived from an EMBL/GenBank/DDBJ whole genome shotgun (WGS) entry which is preliminary data.</text>
</comment>
<dbReference type="Pfam" id="PF13966">
    <property type="entry name" value="zf-RVT"/>
    <property type="match status" value="1"/>
</dbReference>
<name>A0AAV9FCZ7_ACOCL</name>
<evidence type="ECO:0000313" key="4">
    <source>
        <dbReference type="Proteomes" id="UP001180020"/>
    </source>
</evidence>
<feature type="domain" description="Reverse transcriptase zinc-binding" evidence="2">
    <location>
        <begin position="149"/>
        <end position="231"/>
    </location>
</feature>
<reference evidence="3" key="2">
    <citation type="submission" date="2023-06" db="EMBL/GenBank/DDBJ databases">
        <authorList>
            <person name="Ma L."/>
            <person name="Liu K.-W."/>
            <person name="Li Z."/>
            <person name="Hsiao Y.-Y."/>
            <person name="Qi Y."/>
            <person name="Fu T."/>
            <person name="Tang G."/>
            <person name="Zhang D."/>
            <person name="Sun W.-H."/>
            <person name="Liu D.-K."/>
            <person name="Li Y."/>
            <person name="Chen G.-Z."/>
            <person name="Liu X.-D."/>
            <person name="Liao X.-Y."/>
            <person name="Jiang Y.-T."/>
            <person name="Yu X."/>
            <person name="Hao Y."/>
            <person name="Huang J."/>
            <person name="Zhao X.-W."/>
            <person name="Ke S."/>
            <person name="Chen Y.-Y."/>
            <person name="Wu W.-L."/>
            <person name="Hsu J.-L."/>
            <person name="Lin Y.-F."/>
            <person name="Huang M.-D."/>
            <person name="Li C.-Y."/>
            <person name="Huang L."/>
            <person name="Wang Z.-W."/>
            <person name="Zhao X."/>
            <person name="Zhong W.-Y."/>
            <person name="Peng D.-H."/>
            <person name="Ahmad S."/>
            <person name="Lan S."/>
            <person name="Zhang J.-S."/>
            <person name="Tsai W.-C."/>
            <person name="Van De Peer Y."/>
            <person name="Liu Z.-J."/>
        </authorList>
    </citation>
    <scope>NUCLEOTIDE SEQUENCE</scope>
    <source>
        <strain evidence="3">CP</strain>
        <tissue evidence="3">Leaves</tissue>
    </source>
</reference>
<gene>
    <name evidence="3" type="ORF">QJS10_CPA02g01013</name>
</gene>
<evidence type="ECO:0000259" key="2">
    <source>
        <dbReference type="Pfam" id="PF13966"/>
    </source>
</evidence>
<protein>
    <recommendedName>
        <fullName evidence="2">Reverse transcriptase zinc-binding domain-containing protein</fullName>
    </recommendedName>
</protein>
<keyword evidence="4" id="KW-1185">Reference proteome</keyword>
<feature type="region of interest" description="Disordered" evidence="1">
    <location>
        <begin position="324"/>
        <end position="361"/>
    </location>
</feature>
<proteinExistence type="predicted"/>
<dbReference type="EMBL" id="JAUJYO010000002">
    <property type="protein sequence ID" value="KAK1323554.1"/>
    <property type="molecule type" value="Genomic_DNA"/>
</dbReference>
<evidence type="ECO:0000313" key="3">
    <source>
        <dbReference type="EMBL" id="KAK1323554.1"/>
    </source>
</evidence>
<dbReference type="AlphaFoldDB" id="A0AAV9FCZ7"/>
<organism evidence="3 4">
    <name type="scientific">Acorus calamus</name>
    <name type="common">Sweet flag</name>
    <dbReference type="NCBI Taxonomy" id="4465"/>
    <lineage>
        <taxon>Eukaryota</taxon>
        <taxon>Viridiplantae</taxon>
        <taxon>Streptophyta</taxon>
        <taxon>Embryophyta</taxon>
        <taxon>Tracheophyta</taxon>
        <taxon>Spermatophyta</taxon>
        <taxon>Magnoliopsida</taxon>
        <taxon>Liliopsida</taxon>
        <taxon>Acoraceae</taxon>
        <taxon>Acorus</taxon>
    </lineage>
</organism>
<reference evidence="3" key="1">
    <citation type="journal article" date="2023" name="Nat. Commun.">
        <title>Diploid and tetraploid genomes of Acorus and the evolution of monocots.</title>
        <authorList>
            <person name="Ma L."/>
            <person name="Liu K.W."/>
            <person name="Li Z."/>
            <person name="Hsiao Y.Y."/>
            <person name="Qi Y."/>
            <person name="Fu T."/>
            <person name="Tang G.D."/>
            <person name="Zhang D."/>
            <person name="Sun W.H."/>
            <person name="Liu D.K."/>
            <person name="Li Y."/>
            <person name="Chen G.Z."/>
            <person name="Liu X.D."/>
            <person name="Liao X.Y."/>
            <person name="Jiang Y.T."/>
            <person name="Yu X."/>
            <person name="Hao Y."/>
            <person name="Huang J."/>
            <person name="Zhao X.W."/>
            <person name="Ke S."/>
            <person name="Chen Y.Y."/>
            <person name="Wu W.L."/>
            <person name="Hsu J.L."/>
            <person name="Lin Y.F."/>
            <person name="Huang M.D."/>
            <person name="Li C.Y."/>
            <person name="Huang L."/>
            <person name="Wang Z.W."/>
            <person name="Zhao X."/>
            <person name="Zhong W.Y."/>
            <person name="Peng D.H."/>
            <person name="Ahmad S."/>
            <person name="Lan S."/>
            <person name="Zhang J.S."/>
            <person name="Tsai W.C."/>
            <person name="Van de Peer Y."/>
            <person name="Liu Z.J."/>
        </authorList>
    </citation>
    <scope>NUCLEOTIDE SEQUENCE</scope>
    <source>
        <strain evidence="3">CP</strain>
    </source>
</reference>
<accession>A0AAV9FCZ7</accession>
<sequence length="361" mass="41264">MGVRFWEIASNHCSLWTSWMRKKYLQKNNIWTIMPSSSSSSSWKSILKARNWIRQSTKYVVFAGETINLWYDPWLHGNGLHHHFNGEHLLSWGPQKLSISTVSEGKWRNPLRWPSSFDPLWGEIAEIEIGGTGPGVLIWTGAKFGSPSYRTAWEYVRKKGAPTPWSMSIWHRIQPPRQSFLCWQAALDRLPTLQHLLSRQLVASDICVLCSRGSESVEHLFIHCSYSAYVWGAITKSMGVSRARHPSLPDHFIWLSSLGSTTTEQMVFRFLLTQKANECEGNSLGSTKGGLEEDGYLGEDAEKWNPCFYSCLWDMNRMRLGASRHRMASRQMTPKKSSKPETSIVEGLDHQEKRSSSSTLH</sequence>
<dbReference type="Proteomes" id="UP001180020">
    <property type="component" value="Unassembled WGS sequence"/>
</dbReference>
<evidence type="ECO:0000256" key="1">
    <source>
        <dbReference type="SAM" id="MobiDB-lite"/>
    </source>
</evidence>
<dbReference type="InterPro" id="IPR026960">
    <property type="entry name" value="RVT-Znf"/>
</dbReference>